<feature type="chain" id="PRO_5019763049" description="Hydrolase" evidence="1">
    <location>
        <begin position="23"/>
        <end position="541"/>
    </location>
</feature>
<evidence type="ECO:0000313" key="2">
    <source>
        <dbReference type="EMBL" id="RLJ71851.1"/>
    </source>
</evidence>
<dbReference type="EMBL" id="RCCK01000015">
    <property type="protein sequence ID" value="RLJ71851.1"/>
    <property type="molecule type" value="Genomic_DNA"/>
</dbReference>
<keyword evidence="1" id="KW-0732">Signal</keyword>
<accession>A0A497XTU1</accession>
<dbReference type="Proteomes" id="UP000273898">
    <property type="component" value="Unassembled WGS sequence"/>
</dbReference>
<dbReference type="Gene3D" id="3.40.50.880">
    <property type="match status" value="1"/>
</dbReference>
<evidence type="ECO:0000256" key="1">
    <source>
        <dbReference type="SAM" id="SignalP"/>
    </source>
</evidence>
<sequence length="541" mass="57202">MKKQFKLTGFALIAFATLLSFSACKKQENETSPNALAKAKLSAFNASNATLTAQTLENFEVGSTSPKTAYDVSPSGSAGGDDITLNGKSWNFFDALIGNLAADKKNGSWSARIRNSGKITMQFDLTSGINTVSVQHATYGTDAASQWGLWYSTNGGSSWTQSGSNITSTSTLQTQSFNLNLTGNIRLEIRKLSGASNRINFDDITINDNGGGTDPGTNPVLTGKKFLFDASKLENAGSADWQIDADGTESVPGYQGGTSVELKAQRFPTPSYTGITASTPETYWKGAMSAWAVELVKRGELVETLPGGTAITYGNTSNPQDLKNYDVYVVIEPNKLFTAAEKTAIMNFVANGGGLMMVADHTAASTAGTDANGYNPSDRDGDGYDSPRVWNDLMSNNGINNNKPFGFNVDYVDISEKPSTKVYSGTSTSANLILNGAAGNASKLAFYNGTTATLFPTQNSTVQGLFWRMSSTLGSNNGVMALISTYGSGRVAFVGDSSPSDDGTGDTNDNLFNGWSGDVPSGYTSHPALHLNASLWLAKAQ</sequence>
<reference evidence="2 3" key="1">
    <citation type="submission" date="2018-10" db="EMBL/GenBank/DDBJ databases">
        <title>Genomic Encyclopedia of Archaeal and Bacterial Type Strains, Phase II (KMG-II): from individual species to whole genera.</title>
        <authorList>
            <person name="Goeker M."/>
        </authorList>
    </citation>
    <scope>NUCLEOTIDE SEQUENCE [LARGE SCALE GENOMIC DNA]</scope>
    <source>
        <strain evidence="2 3">DSM 19624</strain>
    </source>
</reference>
<dbReference type="AlphaFoldDB" id="A0A497XTU1"/>
<gene>
    <name evidence="2" type="ORF">BCL90_4670</name>
</gene>
<dbReference type="SUPFAM" id="SSF50939">
    <property type="entry name" value="Sialidases"/>
    <property type="match status" value="1"/>
</dbReference>
<evidence type="ECO:0000313" key="3">
    <source>
        <dbReference type="Proteomes" id="UP000273898"/>
    </source>
</evidence>
<evidence type="ECO:0008006" key="4">
    <source>
        <dbReference type="Google" id="ProtNLM"/>
    </source>
</evidence>
<proteinExistence type="predicted"/>
<dbReference type="RefSeq" id="WP_208529911.1">
    <property type="nucleotide sequence ID" value="NZ_RCCK01000015.1"/>
</dbReference>
<comment type="caution">
    <text evidence="2">The sequence shown here is derived from an EMBL/GenBank/DDBJ whole genome shotgun (WGS) entry which is preliminary data.</text>
</comment>
<protein>
    <recommendedName>
        <fullName evidence="4">Hydrolase</fullName>
    </recommendedName>
</protein>
<dbReference type="SUPFAM" id="SSF52317">
    <property type="entry name" value="Class I glutamine amidotransferase-like"/>
    <property type="match status" value="1"/>
</dbReference>
<dbReference type="InterPro" id="IPR029062">
    <property type="entry name" value="Class_I_gatase-like"/>
</dbReference>
<name>A0A497XTU1_9SPHI</name>
<dbReference type="InterPro" id="IPR036278">
    <property type="entry name" value="Sialidase_sf"/>
</dbReference>
<organism evidence="2 3">
    <name type="scientific">Pedobacter alluvionis</name>
    <dbReference type="NCBI Taxonomy" id="475253"/>
    <lineage>
        <taxon>Bacteria</taxon>
        <taxon>Pseudomonadati</taxon>
        <taxon>Bacteroidota</taxon>
        <taxon>Sphingobacteriia</taxon>
        <taxon>Sphingobacteriales</taxon>
        <taxon>Sphingobacteriaceae</taxon>
        <taxon>Pedobacter</taxon>
    </lineage>
</organism>
<feature type="signal peptide" evidence="1">
    <location>
        <begin position="1"/>
        <end position="22"/>
    </location>
</feature>
<dbReference type="PROSITE" id="PS51257">
    <property type="entry name" value="PROKAR_LIPOPROTEIN"/>
    <property type="match status" value="1"/>
</dbReference>